<accession>A0A8J5ZBS2</accession>
<dbReference type="AlphaFoldDB" id="A0A8J5ZBS2"/>
<gene>
    <name evidence="1" type="ORF">CXB51_005081</name>
</gene>
<keyword evidence="2" id="KW-1185">Reference proteome</keyword>
<proteinExistence type="predicted"/>
<evidence type="ECO:0000313" key="1">
    <source>
        <dbReference type="EMBL" id="KAG8498688.1"/>
    </source>
</evidence>
<dbReference type="InterPro" id="IPR043502">
    <property type="entry name" value="DNA/RNA_pol_sf"/>
</dbReference>
<dbReference type="SUPFAM" id="SSF56672">
    <property type="entry name" value="DNA/RNA polymerases"/>
    <property type="match status" value="1"/>
</dbReference>
<evidence type="ECO:0008006" key="3">
    <source>
        <dbReference type="Google" id="ProtNLM"/>
    </source>
</evidence>
<evidence type="ECO:0000313" key="2">
    <source>
        <dbReference type="Proteomes" id="UP000701853"/>
    </source>
</evidence>
<dbReference type="OrthoDB" id="999640at2759"/>
<organism evidence="1 2">
    <name type="scientific">Gossypium anomalum</name>
    <dbReference type="NCBI Taxonomy" id="47600"/>
    <lineage>
        <taxon>Eukaryota</taxon>
        <taxon>Viridiplantae</taxon>
        <taxon>Streptophyta</taxon>
        <taxon>Embryophyta</taxon>
        <taxon>Tracheophyta</taxon>
        <taxon>Spermatophyta</taxon>
        <taxon>Magnoliopsida</taxon>
        <taxon>eudicotyledons</taxon>
        <taxon>Gunneridae</taxon>
        <taxon>Pentapetalae</taxon>
        <taxon>rosids</taxon>
        <taxon>malvids</taxon>
        <taxon>Malvales</taxon>
        <taxon>Malvaceae</taxon>
        <taxon>Malvoideae</taxon>
        <taxon>Gossypium</taxon>
    </lineage>
</organism>
<reference evidence="1 2" key="1">
    <citation type="journal article" date="2021" name="bioRxiv">
        <title>The Gossypium anomalum genome as a resource for cotton improvement and evolutionary analysis of hybrid incompatibility.</title>
        <authorList>
            <person name="Grover C.E."/>
            <person name="Yuan D."/>
            <person name="Arick M.A."/>
            <person name="Miller E.R."/>
            <person name="Hu G."/>
            <person name="Peterson D.G."/>
            <person name="Wendel J.F."/>
            <person name="Udall J.A."/>
        </authorList>
    </citation>
    <scope>NUCLEOTIDE SEQUENCE [LARGE SCALE GENOMIC DNA]</scope>
    <source>
        <strain evidence="1">JFW-Udall</strain>
        <tissue evidence="1">Leaf</tissue>
    </source>
</reference>
<name>A0A8J5ZBS2_9ROSI</name>
<dbReference type="PANTHER" id="PTHR11439:SF467">
    <property type="entry name" value="INTEGRASE CATALYTIC DOMAIN-CONTAINING PROTEIN"/>
    <property type="match status" value="1"/>
</dbReference>
<comment type="caution">
    <text evidence="1">The sequence shown here is derived from an EMBL/GenBank/DDBJ whole genome shotgun (WGS) entry which is preliminary data.</text>
</comment>
<protein>
    <recommendedName>
        <fullName evidence="3">Reverse transcriptase Ty1/copia-type domain-containing protein</fullName>
    </recommendedName>
</protein>
<sequence length="237" mass="26721">MSTAAPTPTPMVSFPKLVAEYSSSPLTDAHLYRSTIGMLQYVCITRLDLSYCVNKLSQYMNAPSEAHWKAVKRVLRYLSGTITQGLLYSKGQFQLSCYSNADWASSVEDRRATTGYVIYLGSNPIACLLAEIGVTLCQSPVVWCDNTSTVSMAANPTHHAKVKHVEIDHHFVREKFLMAPCKSTSFPPRNRLLMFSLSPSHLRCLTSSDKTFVCYPEMLFFLSKQTIQQRETRRMLV</sequence>
<dbReference type="EMBL" id="JAHUZN010000003">
    <property type="protein sequence ID" value="KAG8498688.1"/>
    <property type="molecule type" value="Genomic_DNA"/>
</dbReference>
<dbReference type="CDD" id="cd09272">
    <property type="entry name" value="RNase_HI_RT_Ty1"/>
    <property type="match status" value="1"/>
</dbReference>
<dbReference type="PANTHER" id="PTHR11439">
    <property type="entry name" value="GAG-POL-RELATED RETROTRANSPOSON"/>
    <property type="match status" value="1"/>
</dbReference>
<dbReference type="Proteomes" id="UP000701853">
    <property type="component" value="Chromosome 3"/>
</dbReference>